<keyword evidence="3" id="KW-1185">Reference proteome</keyword>
<feature type="signal peptide" evidence="1">
    <location>
        <begin position="1"/>
        <end position="31"/>
    </location>
</feature>
<evidence type="ECO:0000313" key="3">
    <source>
        <dbReference type="Proteomes" id="UP000622533"/>
    </source>
</evidence>
<accession>A0A8J6ZKH6</accession>
<reference evidence="2" key="1">
    <citation type="submission" date="2020-10" db="EMBL/GenBank/DDBJ databases">
        <authorList>
            <person name="Castelo-Branco R."/>
            <person name="Eusebio N."/>
            <person name="Adriana R."/>
            <person name="Vieira A."/>
            <person name="Brugerolle De Fraissinette N."/>
            <person name="Rezende De Castro R."/>
            <person name="Schneider M.P."/>
            <person name="Vasconcelos V."/>
            <person name="Leao P.N."/>
        </authorList>
    </citation>
    <scope>NUCLEOTIDE SEQUENCE</scope>
    <source>
        <strain evidence="2">LEGE 12446</strain>
    </source>
</reference>
<dbReference type="EMBL" id="JADEXS010000124">
    <property type="protein sequence ID" value="MBE9023030.1"/>
    <property type="molecule type" value="Genomic_DNA"/>
</dbReference>
<sequence length="92" mass="10150">MMFYTNNLCRILIVTGIAVFTSSIYPCNAQAQSLTEKQNILLAQNLGGIVRKIPLEEVPTPAMSAAKTVTNAEFNQARIEMKSDGSLIYILR</sequence>
<protein>
    <submittedName>
        <fullName evidence="2">Uncharacterized protein</fullName>
    </submittedName>
</protein>
<dbReference type="Proteomes" id="UP000622533">
    <property type="component" value="Unassembled WGS sequence"/>
</dbReference>
<name>A0A8J6ZKH6_DESMC</name>
<evidence type="ECO:0000256" key="1">
    <source>
        <dbReference type="SAM" id="SignalP"/>
    </source>
</evidence>
<comment type="caution">
    <text evidence="2">The sequence shown here is derived from an EMBL/GenBank/DDBJ whole genome shotgun (WGS) entry which is preliminary data.</text>
</comment>
<dbReference type="RefSeq" id="WP_193916404.1">
    <property type="nucleotide sequence ID" value="NZ_JADEXS020000001.1"/>
</dbReference>
<gene>
    <name evidence="2" type="ORF">IQ276_11500</name>
</gene>
<dbReference type="AlphaFoldDB" id="A0A8J6ZKH6"/>
<organism evidence="2 3">
    <name type="scientific">Desmonostoc muscorum LEGE 12446</name>
    <dbReference type="NCBI Taxonomy" id="1828758"/>
    <lineage>
        <taxon>Bacteria</taxon>
        <taxon>Bacillati</taxon>
        <taxon>Cyanobacteriota</taxon>
        <taxon>Cyanophyceae</taxon>
        <taxon>Nostocales</taxon>
        <taxon>Nostocaceae</taxon>
        <taxon>Desmonostoc</taxon>
    </lineage>
</organism>
<proteinExistence type="predicted"/>
<keyword evidence="1" id="KW-0732">Signal</keyword>
<feature type="chain" id="PRO_5035258729" evidence="1">
    <location>
        <begin position="32"/>
        <end position="92"/>
    </location>
</feature>
<evidence type="ECO:0000313" key="2">
    <source>
        <dbReference type="EMBL" id="MBE9023030.1"/>
    </source>
</evidence>